<evidence type="ECO:0000313" key="3">
    <source>
        <dbReference type="Proteomes" id="UP000245590"/>
    </source>
</evidence>
<dbReference type="RefSeq" id="WP_109276408.1">
    <property type="nucleotide sequence ID" value="NZ_QFKX01000005.1"/>
</dbReference>
<accession>A0A2U2RHW6</accession>
<dbReference type="OrthoDB" id="3356051at2"/>
<dbReference type="InterPro" id="IPR002938">
    <property type="entry name" value="FAD-bd"/>
</dbReference>
<dbReference type="Gene3D" id="3.30.9.10">
    <property type="entry name" value="D-Amino Acid Oxidase, subunit A, domain 2"/>
    <property type="match status" value="1"/>
</dbReference>
<dbReference type="PANTHER" id="PTHR46865">
    <property type="entry name" value="OXIDOREDUCTASE-RELATED"/>
    <property type="match status" value="1"/>
</dbReference>
<dbReference type="Proteomes" id="UP000245590">
    <property type="component" value="Unassembled WGS sequence"/>
</dbReference>
<protein>
    <recommendedName>
        <fullName evidence="1">FAD-binding domain-containing protein</fullName>
    </recommendedName>
</protein>
<dbReference type="Pfam" id="PF01494">
    <property type="entry name" value="FAD_binding_3"/>
    <property type="match status" value="1"/>
</dbReference>
<organism evidence="2 3">
    <name type="scientific">Brachybacterium endophyticum</name>
    <dbReference type="NCBI Taxonomy" id="2182385"/>
    <lineage>
        <taxon>Bacteria</taxon>
        <taxon>Bacillati</taxon>
        <taxon>Actinomycetota</taxon>
        <taxon>Actinomycetes</taxon>
        <taxon>Micrococcales</taxon>
        <taxon>Dermabacteraceae</taxon>
        <taxon>Brachybacterium</taxon>
    </lineage>
</organism>
<gene>
    <name evidence="2" type="ORF">DEO23_12745</name>
</gene>
<dbReference type="AlphaFoldDB" id="A0A2U2RHW6"/>
<dbReference type="PRINTS" id="PR00420">
    <property type="entry name" value="RNGMNOXGNASE"/>
</dbReference>
<feature type="domain" description="FAD-binding" evidence="1">
    <location>
        <begin position="9"/>
        <end position="172"/>
    </location>
</feature>
<dbReference type="Gene3D" id="3.50.50.60">
    <property type="entry name" value="FAD/NAD(P)-binding domain"/>
    <property type="match status" value="1"/>
</dbReference>
<dbReference type="InterPro" id="IPR051704">
    <property type="entry name" value="FAD_aromatic-hydroxylase"/>
</dbReference>
<dbReference type="EMBL" id="QFKX01000005">
    <property type="protein sequence ID" value="PWH05444.1"/>
    <property type="molecule type" value="Genomic_DNA"/>
</dbReference>
<proteinExistence type="predicted"/>
<keyword evidence="3" id="KW-1185">Reference proteome</keyword>
<dbReference type="GO" id="GO:0071949">
    <property type="term" value="F:FAD binding"/>
    <property type="evidence" value="ECO:0007669"/>
    <property type="project" value="InterPro"/>
</dbReference>
<dbReference type="PANTHER" id="PTHR46865:SF8">
    <property type="entry name" value="POSSIBLE OXIDOREDUCTASE"/>
    <property type="match status" value="1"/>
</dbReference>
<reference evidence="2 3" key="1">
    <citation type="submission" date="2018-05" db="EMBL/GenBank/DDBJ databases">
        <title>Brachybacterium sp. M1HQ-2T, whole genome shotgun sequence.</title>
        <authorList>
            <person name="Tuo L."/>
        </authorList>
    </citation>
    <scope>NUCLEOTIDE SEQUENCE [LARGE SCALE GENOMIC DNA]</scope>
    <source>
        <strain evidence="2 3">M1HQ-2</strain>
    </source>
</reference>
<dbReference type="SUPFAM" id="SSF51905">
    <property type="entry name" value="FAD/NAD(P)-binding domain"/>
    <property type="match status" value="1"/>
</dbReference>
<name>A0A2U2RHW6_9MICO</name>
<sequence length="265" mass="28788">MEQRTRPRALVVGLGISGISSALALHRAGWDPLIIERAPERRTGGYFMAVFGSAKKAAEDLGIGGRLVDHRPQETMTYSIDRDGRRAPGRSFADIPVDPYLTMRGDVESAAYDTLIAAVPDVEIRYGTVPVALEQDERGVDVTLRSTAGSETVDHVELVVGADGVHSSIRRLAFAPDSVALRPLGSMICAFALNDDLPTLPRGISASLTEARRSFHVYPFDDRPSTVLFSYRTDDVRAEMSVPPADRLREVYGPRLGPVLSAAIE</sequence>
<evidence type="ECO:0000259" key="1">
    <source>
        <dbReference type="Pfam" id="PF01494"/>
    </source>
</evidence>
<evidence type="ECO:0000313" key="2">
    <source>
        <dbReference type="EMBL" id="PWH05444.1"/>
    </source>
</evidence>
<comment type="caution">
    <text evidence="2">The sequence shown here is derived from an EMBL/GenBank/DDBJ whole genome shotgun (WGS) entry which is preliminary data.</text>
</comment>
<dbReference type="InterPro" id="IPR036188">
    <property type="entry name" value="FAD/NAD-bd_sf"/>
</dbReference>